<dbReference type="GO" id="GO:0043130">
    <property type="term" value="F:ubiquitin binding"/>
    <property type="evidence" value="ECO:0007669"/>
    <property type="project" value="UniProtKB-UniRule"/>
</dbReference>
<reference evidence="8 9" key="1">
    <citation type="journal article" date="2019" name="Sci. Rep.">
        <title>Comparative genomics of chytrid fungi reveal insights into the obligate biotrophic and pathogenic lifestyle of Synchytrium endobioticum.</title>
        <authorList>
            <person name="van de Vossenberg B.T.L.H."/>
            <person name="Warris S."/>
            <person name="Nguyen H.D.T."/>
            <person name="van Gent-Pelzer M.P.E."/>
            <person name="Joly D.L."/>
            <person name="van de Geest H.C."/>
            <person name="Bonants P.J.M."/>
            <person name="Smith D.S."/>
            <person name="Levesque C.A."/>
            <person name="van der Lee T.A.J."/>
        </authorList>
    </citation>
    <scope>NUCLEOTIDE SEQUENCE [LARGE SCALE GENOMIC DNA]</scope>
    <source>
        <strain evidence="8 9">MB42</strain>
    </source>
</reference>
<comment type="caution">
    <text evidence="8">The sequence shown here is derived from an EMBL/GenBank/DDBJ whole genome shotgun (WGS) entry which is preliminary data.</text>
</comment>
<protein>
    <recommendedName>
        <fullName evidence="6">Vacuolar protein-sorting-associated protein 36</fullName>
    </recommendedName>
    <alternativeName>
        <fullName evidence="6">ESCRT-II complex subunit VPS36</fullName>
    </alternativeName>
</protein>
<dbReference type="InterPro" id="IPR036390">
    <property type="entry name" value="WH_DNA-bd_sf"/>
</dbReference>
<dbReference type="AlphaFoldDB" id="A0A507DN97"/>
<evidence type="ECO:0000256" key="3">
    <source>
        <dbReference type="ARBA" id="ARBA00022753"/>
    </source>
</evidence>
<sequence>MYGILIVFPRKSDHNSLSYMPNLGFGWRMEWSERNVRRASITQQAVSLAESISTRLSAVSSASDDSSEMATFREYLLDSGIASPVTEKAAGNMYDQELARQLAEFLERVLPRSGGMMALVGVYCIFNRARGVALVSLEDLVRACQLFEKLALPYRLRRFDSGLLVLQSQTHHDDDTQTAKNRPTGGERKQSCLKFKFA</sequence>
<evidence type="ECO:0000256" key="5">
    <source>
        <dbReference type="ARBA" id="ARBA00023054"/>
    </source>
</evidence>
<dbReference type="Gene3D" id="6.10.140.260">
    <property type="match status" value="1"/>
</dbReference>
<keyword evidence="3 6" id="KW-0967">Endosome</keyword>
<evidence type="ECO:0000313" key="8">
    <source>
        <dbReference type="EMBL" id="TPX52715.1"/>
    </source>
</evidence>
<dbReference type="Gene3D" id="1.10.10.10">
    <property type="entry name" value="Winged helix-like DNA-binding domain superfamily/Winged helix DNA-binding domain"/>
    <property type="match status" value="1"/>
</dbReference>
<dbReference type="InterPro" id="IPR040608">
    <property type="entry name" value="Snf8/Vps36"/>
</dbReference>
<comment type="function">
    <text evidence="6">Component of the ESCRT-II complex (endosomal sorting complex required for transport II), which is required for multivesicular body (MVB) formation and sorting of endosomal cargo proteins into MVBs.</text>
</comment>
<keyword evidence="9" id="KW-1185">Reference proteome</keyword>
<evidence type="ECO:0000256" key="1">
    <source>
        <dbReference type="ARBA" id="ARBA00009697"/>
    </source>
</evidence>
<proteinExistence type="inferred from homology"/>
<keyword evidence="5" id="KW-0175">Coiled coil</keyword>
<dbReference type="GO" id="GO:0000814">
    <property type="term" value="C:ESCRT II complex"/>
    <property type="evidence" value="ECO:0007669"/>
    <property type="project" value="UniProtKB-UniRule"/>
</dbReference>
<evidence type="ECO:0000256" key="4">
    <source>
        <dbReference type="ARBA" id="ARBA00022927"/>
    </source>
</evidence>
<dbReference type="PANTHER" id="PTHR13128">
    <property type="entry name" value="VACUOLAR PROTEIN-SORTING-ASSOCIATED PROTEIN 36"/>
    <property type="match status" value="1"/>
</dbReference>
<keyword evidence="2 6" id="KW-0813">Transport</keyword>
<dbReference type="EMBL" id="QEAN01000029">
    <property type="protein sequence ID" value="TPX52715.1"/>
    <property type="molecule type" value="Genomic_DNA"/>
</dbReference>
<name>A0A507DN97_9FUNG</name>
<dbReference type="PANTHER" id="PTHR13128:SF12">
    <property type="entry name" value="VACUOLAR PROTEIN-SORTING-ASSOCIATED PROTEIN 36"/>
    <property type="match status" value="1"/>
</dbReference>
<evidence type="ECO:0000313" key="9">
    <source>
        <dbReference type="Proteomes" id="UP000317494"/>
    </source>
</evidence>
<dbReference type="Proteomes" id="UP000317494">
    <property type="component" value="Unassembled WGS sequence"/>
</dbReference>
<accession>A0A507DN97</accession>
<comment type="similarity">
    <text evidence="1 6">Belongs to the VPS36 family.</text>
</comment>
<keyword evidence="4 6" id="KW-0653">Protein transport</keyword>
<dbReference type="InterPro" id="IPR037855">
    <property type="entry name" value="Vps36"/>
</dbReference>
<dbReference type="GO" id="GO:0031902">
    <property type="term" value="C:late endosome membrane"/>
    <property type="evidence" value="ECO:0007669"/>
    <property type="project" value="UniProtKB-UniRule"/>
</dbReference>
<dbReference type="Pfam" id="PF04157">
    <property type="entry name" value="EAP30"/>
    <property type="match status" value="1"/>
</dbReference>
<dbReference type="InterPro" id="IPR036388">
    <property type="entry name" value="WH-like_DNA-bd_sf"/>
</dbReference>
<evidence type="ECO:0000256" key="2">
    <source>
        <dbReference type="ARBA" id="ARBA00022448"/>
    </source>
</evidence>
<organism evidence="8 9">
    <name type="scientific">Synchytrium endobioticum</name>
    <dbReference type="NCBI Taxonomy" id="286115"/>
    <lineage>
        <taxon>Eukaryota</taxon>
        <taxon>Fungi</taxon>
        <taxon>Fungi incertae sedis</taxon>
        <taxon>Chytridiomycota</taxon>
        <taxon>Chytridiomycota incertae sedis</taxon>
        <taxon>Chytridiomycetes</taxon>
        <taxon>Synchytriales</taxon>
        <taxon>Synchytriaceae</taxon>
        <taxon>Synchytrium</taxon>
    </lineage>
</organism>
<dbReference type="VEuPathDB" id="FungiDB:SeMB42_g01222"/>
<evidence type="ECO:0000256" key="7">
    <source>
        <dbReference type="SAM" id="MobiDB-lite"/>
    </source>
</evidence>
<dbReference type="STRING" id="286115.A0A507DN97"/>
<dbReference type="GO" id="GO:0043328">
    <property type="term" value="P:protein transport to vacuole involved in ubiquitin-dependent protein catabolic process via the multivesicular body sorting pathway"/>
    <property type="evidence" value="ECO:0007669"/>
    <property type="project" value="UniProtKB-UniRule"/>
</dbReference>
<evidence type="ECO:0000256" key="6">
    <source>
        <dbReference type="RuleBase" id="RU367095"/>
    </source>
</evidence>
<comment type="subcellular location">
    <subcellularLocation>
        <location evidence="6">Cytoplasm</location>
    </subcellularLocation>
    <subcellularLocation>
        <location evidence="6">Endosome</location>
    </subcellularLocation>
</comment>
<gene>
    <name evidence="8" type="ORF">SeMB42_g01222</name>
</gene>
<feature type="region of interest" description="Disordered" evidence="7">
    <location>
        <begin position="170"/>
        <end position="190"/>
    </location>
</feature>
<comment type="subunit">
    <text evidence="6">Component of the endosomal sorting complex required for transport II (ESCRT-II).</text>
</comment>
<dbReference type="SUPFAM" id="SSF46785">
    <property type="entry name" value="Winged helix' DNA-binding domain"/>
    <property type="match status" value="1"/>
</dbReference>
<dbReference type="GO" id="GO:0032266">
    <property type="term" value="F:phosphatidylinositol-3-phosphate binding"/>
    <property type="evidence" value="ECO:0007669"/>
    <property type="project" value="UniProtKB-UniRule"/>
</dbReference>
<dbReference type="FunFam" id="1.10.10.10:FF:000165">
    <property type="entry name" value="Vacuolar protein sorting protein (Vps36)"/>
    <property type="match status" value="1"/>
</dbReference>
<keyword evidence="6" id="KW-0963">Cytoplasm</keyword>